<dbReference type="Proteomes" id="UP000199450">
    <property type="component" value="Unassembled WGS sequence"/>
</dbReference>
<keyword evidence="1" id="KW-0812">Transmembrane</keyword>
<feature type="transmembrane region" description="Helical" evidence="1">
    <location>
        <begin position="131"/>
        <end position="156"/>
    </location>
</feature>
<name>A0A1H7ZQA0_9FLAO</name>
<dbReference type="EMBL" id="FOBV01000004">
    <property type="protein sequence ID" value="SEM60461.1"/>
    <property type="molecule type" value="Genomic_DNA"/>
</dbReference>
<dbReference type="OrthoDB" id="1274380at2"/>
<sequence length="231" mass="25950">MNFDLITNKGYNFNIGKYIAEGYDLFKKDVGGFILATLLTFIMSIIPFCGILAIGNFYKICRKADQGEKVEAGDIFDFTDFVVYLKLLVLVFIIVMILMIPMQITLIPVLIAASEDGENINAAMLAGGMGIWFILYVLFLIAFSVSLFFVQPLISLYRVQSVRQAYSLSWKIAKKNFLLIFLFTIIVSIISQLGILACGIGLFFTIPIGICIKYAAYKDVLETQNQKISYE</sequence>
<dbReference type="STRING" id="295069.SAMN05421856_104420"/>
<evidence type="ECO:0000256" key="1">
    <source>
        <dbReference type="SAM" id="Phobius"/>
    </source>
</evidence>
<dbReference type="RefSeq" id="WP_090000082.1">
    <property type="nucleotide sequence ID" value="NZ_FOBV01000004.1"/>
</dbReference>
<keyword evidence="1" id="KW-0472">Membrane</keyword>
<dbReference type="InterPro" id="IPR025098">
    <property type="entry name" value="DUF4013"/>
</dbReference>
<organism evidence="2 3">
    <name type="scientific">Chryseobacterium taichungense</name>
    <dbReference type="NCBI Taxonomy" id="295069"/>
    <lineage>
        <taxon>Bacteria</taxon>
        <taxon>Pseudomonadati</taxon>
        <taxon>Bacteroidota</taxon>
        <taxon>Flavobacteriia</taxon>
        <taxon>Flavobacteriales</taxon>
        <taxon>Weeksellaceae</taxon>
        <taxon>Chryseobacterium group</taxon>
        <taxon>Chryseobacterium</taxon>
    </lineage>
</organism>
<feature type="transmembrane region" description="Helical" evidence="1">
    <location>
        <begin position="87"/>
        <end position="111"/>
    </location>
</feature>
<keyword evidence="3" id="KW-1185">Reference proteome</keyword>
<evidence type="ECO:0000313" key="2">
    <source>
        <dbReference type="EMBL" id="SEM60461.1"/>
    </source>
</evidence>
<keyword evidence="1" id="KW-1133">Transmembrane helix</keyword>
<dbReference type="AlphaFoldDB" id="A0A1H7ZQA0"/>
<reference evidence="3" key="1">
    <citation type="submission" date="2016-10" db="EMBL/GenBank/DDBJ databases">
        <authorList>
            <person name="Varghese N."/>
            <person name="Submissions S."/>
        </authorList>
    </citation>
    <scope>NUCLEOTIDE SEQUENCE [LARGE SCALE GENOMIC DNA]</scope>
    <source>
        <strain evidence="3">DSM 17453</strain>
    </source>
</reference>
<evidence type="ECO:0008006" key="4">
    <source>
        <dbReference type="Google" id="ProtNLM"/>
    </source>
</evidence>
<protein>
    <recommendedName>
        <fullName evidence="4">Membrane domain of glycerophosphoryl diester phosphodiesterase</fullName>
    </recommendedName>
</protein>
<feature type="transmembrane region" description="Helical" evidence="1">
    <location>
        <begin position="33"/>
        <end position="54"/>
    </location>
</feature>
<gene>
    <name evidence="2" type="ORF">SAMN05421856_104420</name>
</gene>
<dbReference type="Pfam" id="PF13197">
    <property type="entry name" value="DUF4013"/>
    <property type="match status" value="1"/>
</dbReference>
<feature type="transmembrane region" description="Helical" evidence="1">
    <location>
        <begin position="177"/>
        <end position="204"/>
    </location>
</feature>
<proteinExistence type="predicted"/>
<accession>A0A1H7ZQA0</accession>
<evidence type="ECO:0000313" key="3">
    <source>
        <dbReference type="Proteomes" id="UP000199450"/>
    </source>
</evidence>